<evidence type="ECO:0000259" key="7">
    <source>
        <dbReference type="PROSITE" id="PS50109"/>
    </source>
</evidence>
<evidence type="ECO:0000256" key="1">
    <source>
        <dbReference type="ARBA" id="ARBA00000085"/>
    </source>
</evidence>
<comment type="catalytic activity">
    <reaction evidence="1">
        <text>ATP + protein L-histidine = ADP + protein N-phospho-L-histidine.</text>
        <dbReference type="EC" id="2.7.13.3"/>
    </reaction>
</comment>
<dbReference type="PRINTS" id="PR00344">
    <property type="entry name" value="BCTRLSENSOR"/>
</dbReference>
<keyword evidence="9" id="KW-1185">Reference proteome</keyword>
<dbReference type="PANTHER" id="PTHR43711">
    <property type="entry name" value="TWO-COMPONENT HISTIDINE KINASE"/>
    <property type="match status" value="1"/>
</dbReference>
<dbReference type="InterPro" id="IPR035965">
    <property type="entry name" value="PAS-like_dom_sf"/>
</dbReference>
<dbReference type="SUPFAM" id="SSF55785">
    <property type="entry name" value="PYP-like sensor domain (PAS domain)"/>
    <property type="match status" value="1"/>
</dbReference>
<reference evidence="8 9" key="1">
    <citation type="submission" date="2020-05" db="EMBL/GenBank/DDBJ databases">
        <title>Parvularcula mediterraneae sp. nov., isolated from polypropylene straw from shallow seawater of the seashore of Laganas in Zakynthos island, Greece.</title>
        <authorList>
            <person name="Szabo I."/>
            <person name="Al-Omari J."/>
            <person name="Rado J."/>
            <person name="Szerdahelyi G.S."/>
        </authorList>
    </citation>
    <scope>NUCLEOTIDE SEQUENCE [LARGE SCALE GENOMIC DNA]</scope>
    <source>
        <strain evidence="8 9">ZS-1/3</strain>
    </source>
</reference>
<evidence type="ECO:0000256" key="4">
    <source>
        <dbReference type="ARBA" id="ARBA00022679"/>
    </source>
</evidence>
<dbReference type="Gene3D" id="3.30.450.20">
    <property type="entry name" value="PAS domain"/>
    <property type="match status" value="1"/>
</dbReference>
<protein>
    <recommendedName>
        <fullName evidence="2">histidine kinase</fullName>
        <ecNumber evidence="2">2.7.13.3</ecNumber>
    </recommendedName>
</protein>
<keyword evidence="4" id="KW-0808">Transferase</keyword>
<evidence type="ECO:0000256" key="2">
    <source>
        <dbReference type="ARBA" id="ARBA00012438"/>
    </source>
</evidence>
<dbReference type="PROSITE" id="PS50109">
    <property type="entry name" value="HIS_KIN"/>
    <property type="match status" value="1"/>
</dbReference>
<proteinExistence type="predicted"/>
<keyword evidence="3" id="KW-0597">Phosphoprotein</keyword>
<evidence type="ECO:0000256" key="3">
    <source>
        <dbReference type="ARBA" id="ARBA00022553"/>
    </source>
</evidence>
<dbReference type="EMBL" id="JABFCX010000002">
    <property type="protein sequence ID" value="NNU14806.1"/>
    <property type="molecule type" value="Genomic_DNA"/>
</dbReference>
<dbReference type="InterPro" id="IPR036890">
    <property type="entry name" value="HATPase_C_sf"/>
</dbReference>
<evidence type="ECO:0000313" key="8">
    <source>
        <dbReference type="EMBL" id="NNU14806.1"/>
    </source>
</evidence>
<dbReference type="RefSeq" id="WP_173195755.1">
    <property type="nucleotide sequence ID" value="NZ_JABFCX010000002.1"/>
</dbReference>
<dbReference type="InterPro" id="IPR036097">
    <property type="entry name" value="HisK_dim/P_sf"/>
</dbReference>
<keyword evidence="5" id="KW-0418">Kinase</keyword>
<feature type="domain" description="Histidine kinase" evidence="7">
    <location>
        <begin position="163"/>
        <end position="382"/>
    </location>
</feature>
<dbReference type="SUPFAM" id="SSF47384">
    <property type="entry name" value="Homodimeric domain of signal transducing histidine kinase"/>
    <property type="match status" value="1"/>
</dbReference>
<dbReference type="GO" id="GO:0000155">
    <property type="term" value="F:phosphorelay sensor kinase activity"/>
    <property type="evidence" value="ECO:0007669"/>
    <property type="project" value="InterPro"/>
</dbReference>
<dbReference type="InterPro" id="IPR003594">
    <property type="entry name" value="HATPase_dom"/>
</dbReference>
<dbReference type="Gene3D" id="3.30.565.10">
    <property type="entry name" value="Histidine kinase-like ATPase, C-terminal domain"/>
    <property type="match status" value="1"/>
</dbReference>
<dbReference type="Pfam" id="PF00512">
    <property type="entry name" value="HisKA"/>
    <property type="match status" value="1"/>
</dbReference>
<evidence type="ECO:0000256" key="5">
    <source>
        <dbReference type="ARBA" id="ARBA00022777"/>
    </source>
</evidence>
<dbReference type="SMART" id="SM00388">
    <property type="entry name" value="HisKA"/>
    <property type="match status" value="1"/>
</dbReference>
<dbReference type="InterPro" id="IPR004358">
    <property type="entry name" value="Sig_transdc_His_kin-like_C"/>
</dbReference>
<dbReference type="EC" id="2.7.13.3" evidence="2"/>
<dbReference type="InterPro" id="IPR005467">
    <property type="entry name" value="His_kinase_dom"/>
</dbReference>
<dbReference type="CDD" id="cd00082">
    <property type="entry name" value="HisKA"/>
    <property type="match status" value="1"/>
</dbReference>
<dbReference type="AlphaFoldDB" id="A0A7Y3RIU0"/>
<sequence length="383" mass="42034">MSIAAETASEATGASEGDKREALLDALSRAAHVGGWWLEKASGDLTWTRETYVIHGLDPNGDVDLSGAIDFYAPEARETITRAVGRCLNEGVPYEVELPLVDATGRPKQVRAIGRPSIVDGQVVAAYGSFQDITDQIRLRRELTERARQAEMAHRARSSFLSAISHEIRTPMTGIIGSVDLAVEQVKDETAKASLSIALKCAQRLQFLLEDVLDYSALEAGNECSAFEPVELSKLVDDVVESIDHAGEVTGQVRFLPEADVPETIKADMTKLRRVLRHLIGNGFKFGSRPQVTLSVERRYWTGRDEYLFSVRSPGAEIPRELRASIFEAFTQADMSSTRERDGAGIGLALSRATTESMGGELGYNRIGDSLNEFWFSIPTKII</sequence>
<evidence type="ECO:0000256" key="6">
    <source>
        <dbReference type="ARBA" id="ARBA00023012"/>
    </source>
</evidence>
<dbReference type="SUPFAM" id="SSF55874">
    <property type="entry name" value="ATPase domain of HSP90 chaperone/DNA topoisomerase II/histidine kinase"/>
    <property type="match status" value="1"/>
</dbReference>
<evidence type="ECO:0000313" key="9">
    <source>
        <dbReference type="Proteomes" id="UP000536835"/>
    </source>
</evidence>
<dbReference type="PANTHER" id="PTHR43711:SF1">
    <property type="entry name" value="HISTIDINE KINASE 1"/>
    <property type="match status" value="1"/>
</dbReference>
<keyword evidence="6" id="KW-0902">Two-component regulatory system</keyword>
<dbReference type="Proteomes" id="UP000536835">
    <property type="component" value="Unassembled WGS sequence"/>
</dbReference>
<dbReference type="SMART" id="SM00387">
    <property type="entry name" value="HATPase_c"/>
    <property type="match status" value="1"/>
</dbReference>
<gene>
    <name evidence="8" type="ORF">HK107_00530</name>
</gene>
<name>A0A7Y3RIU0_9PROT</name>
<dbReference type="InterPro" id="IPR003661">
    <property type="entry name" value="HisK_dim/P_dom"/>
</dbReference>
<accession>A0A7Y3RIU0</accession>
<organism evidence="8 9">
    <name type="scientific">Parvularcula mediterranea</name>
    <dbReference type="NCBI Taxonomy" id="2732508"/>
    <lineage>
        <taxon>Bacteria</taxon>
        <taxon>Pseudomonadati</taxon>
        <taxon>Pseudomonadota</taxon>
        <taxon>Alphaproteobacteria</taxon>
        <taxon>Parvularculales</taxon>
        <taxon>Parvularculaceae</taxon>
        <taxon>Parvularcula</taxon>
    </lineage>
</organism>
<comment type="caution">
    <text evidence="8">The sequence shown here is derived from an EMBL/GenBank/DDBJ whole genome shotgun (WGS) entry which is preliminary data.</text>
</comment>
<dbReference type="InterPro" id="IPR050736">
    <property type="entry name" value="Sensor_HK_Regulatory"/>
</dbReference>
<dbReference type="Gene3D" id="1.10.287.130">
    <property type="match status" value="1"/>
</dbReference>
<dbReference type="Pfam" id="PF02518">
    <property type="entry name" value="HATPase_c"/>
    <property type="match status" value="1"/>
</dbReference>